<name>A0A0R2MN64_9LACO</name>
<dbReference type="EMBL" id="JQCE01000075">
    <property type="protein sequence ID" value="KRO15127.1"/>
    <property type="molecule type" value="Genomic_DNA"/>
</dbReference>
<accession>A0A0R2MN64</accession>
<proteinExistence type="predicted"/>
<sequence length="94" mass="10579">MHLLSSLIGHSLSPADVGVETDELERSEVDMQLLPSKKLYDRLPQRVMVTSYQVPAPNDDLVAYVIRAEHGTYITSGIIANHQLIWTPKEDKHV</sequence>
<dbReference type="Proteomes" id="UP000050969">
    <property type="component" value="Unassembled WGS sequence"/>
</dbReference>
<keyword evidence="2" id="KW-1185">Reference proteome</keyword>
<protein>
    <submittedName>
        <fullName evidence="1">Uncharacterized protein</fullName>
    </submittedName>
</protein>
<evidence type="ECO:0000313" key="2">
    <source>
        <dbReference type="Proteomes" id="UP000050969"/>
    </source>
</evidence>
<gene>
    <name evidence="1" type="ORF">IV56_GL000216</name>
</gene>
<dbReference type="AlphaFoldDB" id="A0A0R2MN64"/>
<reference evidence="1 2" key="1">
    <citation type="journal article" date="2015" name="Genome Announc.">
        <title>Expanding the biotechnology potential of lactobacilli through comparative genomics of 213 strains and associated genera.</title>
        <authorList>
            <person name="Sun Z."/>
            <person name="Harris H.M."/>
            <person name="McCann A."/>
            <person name="Guo C."/>
            <person name="Argimon S."/>
            <person name="Zhang W."/>
            <person name="Yang X."/>
            <person name="Jeffery I.B."/>
            <person name="Cooney J.C."/>
            <person name="Kagawa T.F."/>
            <person name="Liu W."/>
            <person name="Song Y."/>
            <person name="Salvetti E."/>
            <person name="Wrobel A."/>
            <person name="Rasinkangas P."/>
            <person name="Parkhill J."/>
            <person name="Rea M.C."/>
            <person name="O'Sullivan O."/>
            <person name="Ritari J."/>
            <person name="Douillard F.P."/>
            <person name="Paul Ross R."/>
            <person name="Yang R."/>
            <person name="Briner A.E."/>
            <person name="Felis G.E."/>
            <person name="de Vos W.M."/>
            <person name="Barrangou R."/>
            <person name="Klaenhammer T.R."/>
            <person name="Caufield P.W."/>
            <person name="Cui Y."/>
            <person name="Zhang H."/>
            <person name="O'Toole P.W."/>
        </authorList>
    </citation>
    <scope>NUCLEOTIDE SEQUENCE [LARGE SCALE GENOMIC DNA]</scope>
    <source>
        <strain evidence="1 2">DSM 24301</strain>
    </source>
</reference>
<evidence type="ECO:0000313" key="1">
    <source>
        <dbReference type="EMBL" id="KRO15127.1"/>
    </source>
</evidence>
<dbReference type="PATRIC" id="fig|1293598.4.peg.230"/>
<organism evidence="1 2">
    <name type="scientific">Lacticaseibacillus saniviri JCM 17471 = DSM 24301</name>
    <dbReference type="NCBI Taxonomy" id="1293598"/>
    <lineage>
        <taxon>Bacteria</taxon>
        <taxon>Bacillati</taxon>
        <taxon>Bacillota</taxon>
        <taxon>Bacilli</taxon>
        <taxon>Lactobacillales</taxon>
        <taxon>Lactobacillaceae</taxon>
        <taxon>Lacticaseibacillus</taxon>
    </lineage>
</organism>
<comment type="caution">
    <text evidence="1">The sequence shown here is derived from an EMBL/GenBank/DDBJ whole genome shotgun (WGS) entry which is preliminary data.</text>
</comment>